<reference evidence="4 6" key="2">
    <citation type="submission" date="2016-01" db="EMBL/GenBank/DDBJ databases">
        <title>The new phylogeny of the genus Mycobacterium.</title>
        <authorList>
            <person name="Tarcisio F."/>
            <person name="Conor M."/>
            <person name="Antonella G."/>
            <person name="Elisabetta G."/>
            <person name="Giulia F.S."/>
            <person name="Sara T."/>
            <person name="Anna F."/>
            <person name="Clotilde B."/>
            <person name="Roberto B."/>
            <person name="Veronica D.S."/>
            <person name="Fabio R."/>
            <person name="Monica P."/>
            <person name="Olivier J."/>
            <person name="Enrico T."/>
            <person name="Nicola S."/>
        </authorList>
    </citation>
    <scope>NUCLEOTIDE SEQUENCE [LARGE SCALE GENOMIC DNA]</scope>
    <source>
        <strain evidence="4 6">ATCC 700010</strain>
    </source>
</reference>
<evidence type="ECO:0000256" key="1">
    <source>
        <dbReference type="ARBA" id="ARBA00005254"/>
    </source>
</evidence>
<comment type="similarity">
    <text evidence="1">Belongs to the enoyl-CoA hydratase/isomerase family.</text>
</comment>
<dbReference type="SUPFAM" id="SSF54637">
    <property type="entry name" value="Thioesterase/thiol ester dehydrase-isomerase"/>
    <property type="match status" value="1"/>
</dbReference>
<dbReference type="STRING" id="59750.AWC31_31905"/>
<dbReference type="OrthoDB" id="9796589at2"/>
<dbReference type="InterPro" id="IPR052342">
    <property type="entry name" value="MCH/BMMD"/>
</dbReference>
<evidence type="ECO:0000313" key="5">
    <source>
        <dbReference type="Proteomes" id="UP000070612"/>
    </source>
</evidence>
<keyword evidence="5" id="KW-1185">Reference proteome</keyword>
<sequence length="150" mass="16961">MTLWFDDLTVGRAWSGASRTVTEADVDGFAELTWDRFPLHTSEEFAKRTAFGTRIAHGLLGLAFAHGLMWANTHELDDSVIAFIGIRDWKFLGPIYFGDTMRVEYEVVEQRRSTTKPDRGVIEFAVRVINQHGDVVQQGVKTMLIGSEKQ</sequence>
<dbReference type="PATRIC" id="fig|59750.3.peg.4724"/>
<dbReference type="EMBL" id="LQQA01000029">
    <property type="protein sequence ID" value="ORX12565.1"/>
    <property type="molecule type" value="Genomic_DNA"/>
</dbReference>
<evidence type="ECO:0000313" key="4">
    <source>
        <dbReference type="EMBL" id="ORX12565.1"/>
    </source>
</evidence>
<feature type="domain" description="MaoC-like" evidence="2">
    <location>
        <begin position="17"/>
        <end position="115"/>
    </location>
</feature>
<dbReference type="PANTHER" id="PTHR43664:SF1">
    <property type="entry name" value="BETA-METHYLMALYL-COA DEHYDRATASE"/>
    <property type="match status" value="1"/>
</dbReference>
<evidence type="ECO:0000313" key="6">
    <source>
        <dbReference type="Proteomes" id="UP000193964"/>
    </source>
</evidence>
<dbReference type="InterPro" id="IPR002539">
    <property type="entry name" value="MaoC-like_dom"/>
</dbReference>
<dbReference type="Pfam" id="PF01575">
    <property type="entry name" value="MaoC_dehydratas"/>
    <property type="match status" value="1"/>
</dbReference>
<dbReference type="EMBL" id="LGTW01000030">
    <property type="protein sequence ID" value="KWX20165.1"/>
    <property type="molecule type" value="Genomic_DNA"/>
</dbReference>
<dbReference type="PANTHER" id="PTHR43664">
    <property type="entry name" value="MONOAMINE OXIDASE-RELATED"/>
    <property type="match status" value="1"/>
</dbReference>
<evidence type="ECO:0000259" key="2">
    <source>
        <dbReference type="Pfam" id="PF01575"/>
    </source>
</evidence>
<gene>
    <name evidence="3" type="ORF">AFM11_31990</name>
    <name evidence="4" type="ORF">AWC31_31905</name>
</gene>
<proteinExistence type="inferred from homology"/>
<accession>A0A132PCU7</accession>
<dbReference type="Gene3D" id="3.10.129.10">
    <property type="entry name" value="Hotdog Thioesterase"/>
    <property type="match status" value="1"/>
</dbReference>
<comment type="caution">
    <text evidence="3">The sequence shown here is derived from an EMBL/GenBank/DDBJ whole genome shotgun (WGS) entry which is preliminary data.</text>
</comment>
<dbReference type="Proteomes" id="UP000070612">
    <property type="component" value="Unassembled WGS sequence"/>
</dbReference>
<organism evidence="3 5">
    <name type="scientific">Mycolicibacterium wolinskyi</name>
    <dbReference type="NCBI Taxonomy" id="59750"/>
    <lineage>
        <taxon>Bacteria</taxon>
        <taxon>Bacillati</taxon>
        <taxon>Actinomycetota</taxon>
        <taxon>Actinomycetes</taxon>
        <taxon>Mycobacteriales</taxon>
        <taxon>Mycobacteriaceae</taxon>
        <taxon>Mycolicibacterium</taxon>
    </lineage>
</organism>
<name>A0A132PCU7_9MYCO</name>
<dbReference type="InterPro" id="IPR029069">
    <property type="entry name" value="HotDog_dom_sf"/>
</dbReference>
<dbReference type="RefSeq" id="WP_067857834.1">
    <property type="nucleotide sequence ID" value="NZ_JACKUA010000030.1"/>
</dbReference>
<reference evidence="3 5" key="1">
    <citation type="submission" date="2015-07" db="EMBL/GenBank/DDBJ databases">
        <title>A draft genome sequence of Mycobacterium wolinskyi.</title>
        <authorList>
            <person name="de Man T.J."/>
            <person name="Perry K.A."/>
            <person name="Coulliette A.D."/>
            <person name="Jensen B."/>
            <person name="Toney N.C."/>
            <person name="Limbago B.M."/>
            <person name="Noble-Wang J."/>
        </authorList>
    </citation>
    <scope>NUCLEOTIDE SEQUENCE [LARGE SCALE GENOMIC DNA]</scope>
    <source>
        <strain evidence="3 5">CDC_01</strain>
    </source>
</reference>
<evidence type="ECO:0000313" key="3">
    <source>
        <dbReference type="EMBL" id="KWX20165.1"/>
    </source>
</evidence>
<dbReference type="Proteomes" id="UP000193964">
    <property type="component" value="Unassembled WGS sequence"/>
</dbReference>
<dbReference type="AlphaFoldDB" id="A0A132PCU7"/>
<protein>
    <submittedName>
        <fullName evidence="3">Dehydratase</fullName>
    </submittedName>
</protein>